<dbReference type="SUPFAM" id="SSF55347">
    <property type="entry name" value="Glyceraldehyde-3-phosphate dehydrogenase-like, C-terminal domain"/>
    <property type="match status" value="1"/>
</dbReference>
<dbReference type="GO" id="GO:0016491">
    <property type="term" value="F:oxidoreductase activity"/>
    <property type="evidence" value="ECO:0007669"/>
    <property type="project" value="UniProtKB-KW"/>
</dbReference>
<dbReference type="Proteomes" id="UP001138997">
    <property type="component" value="Unassembled WGS sequence"/>
</dbReference>
<dbReference type="SUPFAM" id="SSF51735">
    <property type="entry name" value="NAD(P)-binding Rossmann-fold domains"/>
    <property type="match status" value="1"/>
</dbReference>
<evidence type="ECO:0000259" key="3">
    <source>
        <dbReference type="Pfam" id="PF01408"/>
    </source>
</evidence>
<dbReference type="PANTHER" id="PTHR22604:SF105">
    <property type="entry name" value="TRANS-1,2-DIHYDROBENZENE-1,2-DIOL DEHYDROGENASE"/>
    <property type="match status" value="1"/>
</dbReference>
<reference evidence="5" key="1">
    <citation type="submission" date="2021-11" db="EMBL/GenBank/DDBJ databases">
        <title>Streptomyces corallinus and Kineosporia corallina sp. nov., two new coral-derived marine actinobacteria.</title>
        <authorList>
            <person name="Buangrab K."/>
            <person name="Sutthacheep M."/>
            <person name="Yeemin T."/>
            <person name="Harunari E."/>
            <person name="Igarashi Y."/>
            <person name="Sripreechasak P."/>
            <person name="Kanchanasin P."/>
            <person name="Tanasupawat S."/>
            <person name="Phongsopitanun W."/>
        </authorList>
    </citation>
    <scope>NUCLEOTIDE SEQUENCE</scope>
    <source>
        <strain evidence="5">JCM 31032</strain>
    </source>
</reference>
<evidence type="ECO:0000313" key="5">
    <source>
        <dbReference type="EMBL" id="MCD5315721.1"/>
    </source>
</evidence>
<accession>A0A9X1NL52</accession>
<dbReference type="InterPro" id="IPR036291">
    <property type="entry name" value="NAD(P)-bd_dom_sf"/>
</dbReference>
<comment type="similarity">
    <text evidence="1">Belongs to the Gfo/Idh/MocA family.</text>
</comment>
<organism evidence="5 6">
    <name type="scientific">Kineosporia babensis</name>
    <dbReference type="NCBI Taxonomy" id="499548"/>
    <lineage>
        <taxon>Bacteria</taxon>
        <taxon>Bacillati</taxon>
        <taxon>Actinomycetota</taxon>
        <taxon>Actinomycetes</taxon>
        <taxon>Kineosporiales</taxon>
        <taxon>Kineosporiaceae</taxon>
        <taxon>Kineosporia</taxon>
    </lineage>
</organism>
<feature type="domain" description="Gfo/Idh/MocA-like oxidoreductase N-terminal" evidence="3">
    <location>
        <begin position="6"/>
        <end position="125"/>
    </location>
</feature>
<dbReference type="GO" id="GO:0000166">
    <property type="term" value="F:nucleotide binding"/>
    <property type="evidence" value="ECO:0007669"/>
    <property type="project" value="InterPro"/>
</dbReference>
<dbReference type="Gene3D" id="3.40.50.720">
    <property type="entry name" value="NAD(P)-binding Rossmann-like Domain"/>
    <property type="match status" value="1"/>
</dbReference>
<keyword evidence="6" id="KW-1185">Reference proteome</keyword>
<gene>
    <name evidence="5" type="ORF">LR394_32980</name>
</gene>
<evidence type="ECO:0000313" key="6">
    <source>
        <dbReference type="Proteomes" id="UP001138997"/>
    </source>
</evidence>
<name>A0A9X1NL52_9ACTN</name>
<evidence type="ECO:0000256" key="2">
    <source>
        <dbReference type="ARBA" id="ARBA00023002"/>
    </source>
</evidence>
<dbReference type="EMBL" id="JAJOMB010000024">
    <property type="protein sequence ID" value="MCD5315721.1"/>
    <property type="molecule type" value="Genomic_DNA"/>
</dbReference>
<protein>
    <submittedName>
        <fullName evidence="5">Gfo/Idh/MocA family oxidoreductase</fullName>
    </submittedName>
</protein>
<sequence length="327" mass="35310">MSAPAVRVGVLGCASIALRRMLPAMQETRQIEIVAVASRDADRAVQFATRFGCAGVVGYDALLARDDVEAVYIPLPSGLHAHWAARALAAGKHVLSEKPLTGEQAVAEQLVQQARSQNLRLTENFMFLHHHQHRAVRDLLAAGRIGRLQVFSASFGIPQLPAQDVRYNPSLGGGALLDVGVYPLRAASYFLGGSLQVLGAVLRRDPVTGVDVAGHVLLTTPEGISAELSFGFEHAYRSGYSLWGSSGRLSLDRAFTPPPDLKPVIRLEQPAQTEELTLEPDHQFRNIAQSFAASVRQGTDPDGCGEDLIAQARLIEQVQRQAQMVDA</sequence>
<dbReference type="InterPro" id="IPR055170">
    <property type="entry name" value="GFO_IDH_MocA-like_dom"/>
</dbReference>
<dbReference type="Pfam" id="PF01408">
    <property type="entry name" value="GFO_IDH_MocA"/>
    <property type="match status" value="1"/>
</dbReference>
<evidence type="ECO:0000256" key="1">
    <source>
        <dbReference type="ARBA" id="ARBA00010928"/>
    </source>
</evidence>
<evidence type="ECO:0000259" key="4">
    <source>
        <dbReference type="Pfam" id="PF22725"/>
    </source>
</evidence>
<dbReference type="RefSeq" id="WP_231448541.1">
    <property type="nucleotide sequence ID" value="NZ_JAJOMB010000024.1"/>
</dbReference>
<dbReference type="PANTHER" id="PTHR22604">
    <property type="entry name" value="OXIDOREDUCTASES"/>
    <property type="match status" value="1"/>
</dbReference>
<dbReference type="InterPro" id="IPR050984">
    <property type="entry name" value="Gfo/Idh/MocA_domain"/>
</dbReference>
<dbReference type="Pfam" id="PF22725">
    <property type="entry name" value="GFO_IDH_MocA_C3"/>
    <property type="match status" value="1"/>
</dbReference>
<dbReference type="AlphaFoldDB" id="A0A9X1NL52"/>
<feature type="domain" description="GFO/IDH/MocA-like oxidoreductase" evidence="4">
    <location>
        <begin position="133"/>
        <end position="249"/>
    </location>
</feature>
<proteinExistence type="inferred from homology"/>
<comment type="caution">
    <text evidence="5">The sequence shown here is derived from an EMBL/GenBank/DDBJ whole genome shotgun (WGS) entry which is preliminary data.</text>
</comment>
<keyword evidence="2" id="KW-0560">Oxidoreductase</keyword>
<dbReference type="InterPro" id="IPR000683">
    <property type="entry name" value="Gfo/Idh/MocA-like_OxRdtase_N"/>
</dbReference>
<dbReference type="Gene3D" id="3.30.360.10">
    <property type="entry name" value="Dihydrodipicolinate Reductase, domain 2"/>
    <property type="match status" value="1"/>
</dbReference>